<proteinExistence type="predicted"/>
<keyword evidence="1" id="KW-0238">DNA-binding</keyword>
<keyword evidence="1" id="KW-0539">Nucleus</keyword>
<dbReference type="Proteomes" id="UP000054272">
    <property type="component" value="Unassembled WGS sequence"/>
</dbReference>
<dbReference type="PANTHER" id="PTHR23099:SF0">
    <property type="entry name" value="GERM CELL NUCLEAR ACIDIC PROTEIN"/>
    <property type="match status" value="1"/>
</dbReference>
<feature type="region of interest" description="Disordered" evidence="2">
    <location>
        <begin position="149"/>
        <end position="246"/>
    </location>
</feature>
<feature type="compositionally biased region" description="Basic and acidic residues" evidence="2">
    <location>
        <begin position="19"/>
        <end position="37"/>
    </location>
</feature>
<feature type="compositionally biased region" description="Polar residues" evidence="2">
    <location>
        <begin position="152"/>
        <end position="163"/>
    </location>
</feature>
<feature type="domain" description="HMG box" evidence="3">
    <location>
        <begin position="577"/>
        <end position="641"/>
    </location>
</feature>
<organism evidence="4 5">
    <name type="scientific">Cryptococcus gattii EJB2</name>
    <dbReference type="NCBI Taxonomy" id="1296103"/>
    <lineage>
        <taxon>Eukaryota</taxon>
        <taxon>Fungi</taxon>
        <taxon>Dikarya</taxon>
        <taxon>Basidiomycota</taxon>
        <taxon>Agaricomycotina</taxon>
        <taxon>Tremellomycetes</taxon>
        <taxon>Tremellales</taxon>
        <taxon>Cryptococcaceae</taxon>
        <taxon>Cryptococcus</taxon>
        <taxon>Cryptococcus gattii species complex</taxon>
    </lineage>
</organism>
<gene>
    <name evidence="4" type="ORF">I306_05485</name>
</gene>
<evidence type="ECO:0000313" key="5">
    <source>
        <dbReference type="Proteomes" id="UP000054272"/>
    </source>
</evidence>
<name>A0ABR5BQ34_9TREE</name>
<feature type="compositionally biased region" description="Low complexity" evidence="2">
    <location>
        <begin position="171"/>
        <end position="198"/>
    </location>
</feature>
<feature type="compositionally biased region" description="Basic and acidic residues" evidence="2">
    <location>
        <begin position="381"/>
        <end position="402"/>
    </location>
</feature>
<evidence type="ECO:0000313" key="4">
    <source>
        <dbReference type="EMBL" id="KIR77749.1"/>
    </source>
</evidence>
<dbReference type="PANTHER" id="PTHR23099">
    <property type="entry name" value="TRANSCRIPTIONAL REGULATOR"/>
    <property type="match status" value="1"/>
</dbReference>
<feature type="compositionally biased region" description="Pro residues" evidence="2">
    <location>
        <begin position="354"/>
        <end position="364"/>
    </location>
</feature>
<reference evidence="4 5" key="1">
    <citation type="submission" date="2015-01" db="EMBL/GenBank/DDBJ databases">
        <title>The Genome Sequence of Cryptococcus gattii EJB2.</title>
        <authorList>
            <consortium name="The Broad Institute Genomics Platform"/>
            <person name="Cuomo C."/>
            <person name="Litvintseva A."/>
            <person name="Chen Y."/>
            <person name="Heitman J."/>
            <person name="Sun S."/>
            <person name="Springer D."/>
            <person name="Dromer F."/>
            <person name="Young S."/>
            <person name="Zeng Q."/>
            <person name="Gargeya S."/>
            <person name="Abouelleil A."/>
            <person name="Alvarado L."/>
            <person name="Chapman S.B."/>
            <person name="Gainer-Dewar J."/>
            <person name="Goldberg J."/>
            <person name="Griggs A."/>
            <person name="Gujja S."/>
            <person name="Hansen M."/>
            <person name="Howarth C."/>
            <person name="Imamovic A."/>
            <person name="Larimer J."/>
            <person name="Murphy C."/>
            <person name="Naylor J."/>
            <person name="Pearson M."/>
            <person name="Priest M."/>
            <person name="Roberts A."/>
            <person name="Saif S."/>
            <person name="Shea T."/>
            <person name="Sykes S."/>
            <person name="Wortman J."/>
            <person name="Nusbaum C."/>
            <person name="Birren B."/>
        </authorList>
    </citation>
    <scope>NUCLEOTIDE SEQUENCE [LARGE SCALE GENOMIC DNA]</scope>
    <source>
        <strain evidence="4 5">EJB2</strain>
    </source>
</reference>
<dbReference type="Gene3D" id="1.10.30.10">
    <property type="entry name" value="High mobility group box domain"/>
    <property type="match status" value="1"/>
</dbReference>
<evidence type="ECO:0000256" key="2">
    <source>
        <dbReference type="SAM" id="MobiDB-lite"/>
    </source>
</evidence>
<dbReference type="PROSITE" id="PS50118">
    <property type="entry name" value="HMG_BOX_2"/>
    <property type="match status" value="1"/>
</dbReference>
<accession>A0ABR5BQ34</accession>
<dbReference type="InterPro" id="IPR036910">
    <property type="entry name" value="HMG_box_dom_sf"/>
</dbReference>
<evidence type="ECO:0000259" key="3">
    <source>
        <dbReference type="PROSITE" id="PS50118"/>
    </source>
</evidence>
<dbReference type="SMART" id="SM00731">
    <property type="entry name" value="SprT"/>
    <property type="match status" value="1"/>
</dbReference>
<feature type="DNA-binding region" description="HMG box" evidence="1">
    <location>
        <begin position="577"/>
        <end position="641"/>
    </location>
</feature>
<dbReference type="InterPro" id="IPR009071">
    <property type="entry name" value="HMG_box_dom"/>
</dbReference>
<keyword evidence="5" id="KW-1185">Reference proteome</keyword>
<feature type="region of interest" description="Disordered" evidence="2">
    <location>
        <begin position="319"/>
        <end position="402"/>
    </location>
</feature>
<protein>
    <recommendedName>
        <fullName evidence="3">HMG box domain-containing protein</fullName>
    </recommendedName>
</protein>
<dbReference type="Pfam" id="PF10263">
    <property type="entry name" value="SprT-like"/>
    <property type="match status" value="1"/>
</dbReference>
<feature type="compositionally biased region" description="Basic residues" evidence="2">
    <location>
        <begin position="211"/>
        <end position="220"/>
    </location>
</feature>
<evidence type="ECO:0000256" key="1">
    <source>
        <dbReference type="PROSITE-ProRule" id="PRU00267"/>
    </source>
</evidence>
<sequence>MPSVPYRSPKQVFSDSEDENVRKAESLDNQEGYDKGPRPSYPRINFSNGVPLTPRRTVAFAPTPLKKLNFSTTKIKGTPGKNIPGMKFVKSPAPDTSPFGNLDDEDDDDGNVGSVVMDFRSLKVDTGTVTGRTFEDEIVENMDEIDDVLDSPSMSRSLTTSTLHIGPPPVLKFSSFSSPSTTTQMPFSSNISSPSPSESDSESEWLPTQTPKRRPGKARRLIASDSEDDEELLAAPEVQAKPQKPKQVIDLIFSEDEEIVPVAEEENGGYYGPDDSYGSLRDFIIDDSECENYVEAPSTEEEESEVEVWEPINTTKGIKAVEMEKVDAPSQEEGQGERDWDSDSDAGILRYSPPRRPLQLPPLETPMLAVNCDSEPEQDESISKKVTEKSKTPKLKGDPSKKEWALQRVRVANEIFGDLDRRVFESKLGERGAKARLDWNNRLLTTAGMARSKRSTRDNGSSKEYWIELSEKVLTSEGRILNTVAHEMCHLATWIISGDFMNPHGHIFKSWGRKVMHARKDIEVTTKHSYVIEYKYEWKCSNERCGQVYKRQSKSIDTSKHACGSCRSKLIPLFETKQKAASGFQLYLKENMKNAKAAMPGASHGDVMRALSKRWTEAGEVTKGEHEIYWKGMASKKSTNH</sequence>
<feature type="region of interest" description="Disordered" evidence="2">
    <location>
        <begin position="1"/>
        <end position="52"/>
    </location>
</feature>
<dbReference type="CDD" id="cd00084">
    <property type="entry name" value="HMG-box_SF"/>
    <property type="match status" value="1"/>
</dbReference>
<dbReference type="SUPFAM" id="SSF47095">
    <property type="entry name" value="HMG-box"/>
    <property type="match status" value="1"/>
</dbReference>
<feature type="region of interest" description="Disordered" evidence="2">
    <location>
        <begin position="71"/>
        <end position="112"/>
    </location>
</feature>
<dbReference type="InterPro" id="IPR006640">
    <property type="entry name" value="SprT-like_domain"/>
</dbReference>
<dbReference type="EMBL" id="KN848749">
    <property type="protein sequence ID" value="KIR77749.1"/>
    <property type="molecule type" value="Genomic_DNA"/>
</dbReference>